<feature type="transmembrane region" description="Helical" evidence="1">
    <location>
        <begin position="292"/>
        <end position="314"/>
    </location>
</feature>
<feature type="transmembrane region" description="Helical" evidence="1">
    <location>
        <begin position="176"/>
        <end position="196"/>
    </location>
</feature>
<dbReference type="GO" id="GO:0005886">
    <property type="term" value="C:plasma membrane"/>
    <property type="evidence" value="ECO:0007669"/>
    <property type="project" value="TreeGrafter"/>
</dbReference>
<feature type="transmembrane region" description="Helical" evidence="1">
    <location>
        <begin position="131"/>
        <end position="149"/>
    </location>
</feature>
<keyword evidence="1" id="KW-0472">Membrane</keyword>
<dbReference type="EMBL" id="WDOP01000011">
    <property type="protein sequence ID" value="KAB7486098.1"/>
    <property type="molecule type" value="Genomic_DNA"/>
</dbReference>
<dbReference type="PANTHER" id="PTHR11328:SF24">
    <property type="entry name" value="MAJOR FACILITATOR SUPERFAMILY (MFS) PROFILE DOMAIN-CONTAINING PROTEIN"/>
    <property type="match status" value="1"/>
</dbReference>
<dbReference type="InterPro" id="IPR039672">
    <property type="entry name" value="MFS_2"/>
</dbReference>
<gene>
    <name evidence="2" type="ORF">GBA83_09110</name>
</gene>
<feature type="transmembrane region" description="Helical" evidence="1">
    <location>
        <begin position="102"/>
        <end position="119"/>
    </location>
</feature>
<dbReference type="Proteomes" id="UP000451386">
    <property type="component" value="Unassembled WGS sequence"/>
</dbReference>
<keyword evidence="1" id="KW-1133">Transmembrane helix</keyword>
<feature type="transmembrane region" description="Helical" evidence="1">
    <location>
        <begin position="208"/>
        <end position="227"/>
    </location>
</feature>
<keyword evidence="1" id="KW-0812">Transmembrane</keyword>
<feature type="transmembrane region" description="Helical" evidence="1">
    <location>
        <begin position="66"/>
        <end position="90"/>
    </location>
</feature>
<dbReference type="InterPro" id="IPR001927">
    <property type="entry name" value="Na/Gal_symport"/>
</dbReference>
<dbReference type="RefSeq" id="WP_004218949.1">
    <property type="nucleotide sequence ID" value="NZ_WDOP01000011.1"/>
</dbReference>
<sequence>MSDTVSNNASPATEVTKEAGRVKLPFKEMVSYSFTDMAGNLLYVTLSSYIMYFYTDVFGISASGALGAATILLVARFADAISAVVWGSIVDHTRTKWGQCRPWFLWLAVPFAVTVFIAFTAPSLPNETSKFWYALVTYVLAAGAVYTGIQTPITAILPNLTSDPVERNNANSFRMLGGNIGSFITSAFTIPLVGFFGTMLGGGDRSGFMAVTALYGVIAIVLLVLAFRNLRERNYHPEVQKPIPFKDSLRAAKGNWPWVILVTAFVIYWIAQSTRNGMAVYYAKYNLGNENLTSLFNGVQVIGIVGTIAMPILANKLKNKTLTMIIGLAIGAIGQLLMPLAGSNVPLALTFWTIGVIGAAIACGMPFGMLADTVDYGEWKTGIHAAGFLTAVGSAFCIQVGSGFGAFLPLQIMNANGYVANAQQSQQALNAISFCFIWLPVIVYAIVAAIMCFYRKYEKMEPMIKEEIAVRRAREVEEVAE</sequence>
<dbReference type="CDD" id="cd17332">
    <property type="entry name" value="MFS_MelB_like"/>
    <property type="match status" value="1"/>
</dbReference>
<dbReference type="SUPFAM" id="SSF103473">
    <property type="entry name" value="MFS general substrate transporter"/>
    <property type="match status" value="1"/>
</dbReference>
<evidence type="ECO:0000313" key="2">
    <source>
        <dbReference type="EMBL" id="KAB7486098.1"/>
    </source>
</evidence>
<dbReference type="GO" id="GO:0015293">
    <property type="term" value="F:symporter activity"/>
    <property type="evidence" value="ECO:0007669"/>
    <property type="project" value="InterPro"/>
</dbReference>
<dbReference type="GO" id="GO:0006814">
    <property type="term" value="P:sodium ion transport"/>
    <property type="evidence" value="ECO:0007669"/>
    <property type="project" value="InterPro"/>
</dbReference>
<proteinExistence type="predicted"/>
<dbReference type="NCBIfam" id="TIGR00792">
    <property type="entry name" value="gph"/>
    <property type="match status" value="1"/>
</dbReference>
<dbReference type="InterPro" id="IPR036259">
    <property type="entry name" value="MFS_trans_sf"/>
</dbReference>
<evidence type="ECO:0000313" key="3">
    <source>
        <dbReference type="Proteomes" id="UP000451386"/>
    </source>
</evidence>
<organism evidence="2 3">
    <name type="scientific">Bifidobacterium bifidum</name>
    <dbReference type="NCBI Taxonomy" id="1681"/>
    <lineage>
        <taxon>Bacteria</taxon>
        <taxon>Bacillati</taxon>
        <taxon>Actinomycetota</taxon>
        <taxon>Actinomycetes</taxon>
        <taxon>Bifidobacteriales</taxon>
        <taxon>Bifidobacteriaceae</taxon>
        <taxon>Bifidobacterium</taxon>
    </lineage>
</organism>
<reference evidence="2 3" key="1">
    <citation type="journal article" date="2019" name="Nat. Med.">
        <title>A library of human gut bacterial isolates paired with longitudinal multiomics data enables mechanistic microbiome research.</title>
        <authorList>
            <person name="Poyet M."/>
            <person name="Groussin M."/>
            <person name="Gibbons S.M."/>
            <person name="Avila-Pacheco J."/>
            <person name="Jiang X."/>
            <person name="Kearney S.M."/>
            <person name="Perrotta A.R."/>
            <person name="Berdy B."/>
            <person name="Zhao S."/>
            <person name="Lieberman T.D."/>
            <person name="Swanson P.K."/>
            <person name="Smith M."/>
            <person name="Roesemann S."/>
            <person name="Alexander J.E."/>
            <person name="Rich S.A."/>
            <person name="Livny J."/>
            <person name="Vlamakis H."/>
            <person name="Clish C."/>
            <person name="Bullock K."/>
            <person name="Deik A."/>
            <person name="Scott J."/>
            <person name="Pierce K.A."/>
            <person name="Xavier R.J."/>
            <person name="Alm E.J."/>
        </authorList>
    </citation>
    <scope>NUCLEOTIDE SEQUENCE [LARGE SCALE GENOMIC DNA]</scope>
    <source>
        <strain evidence="2 3">BIOML-A13</strain>
    </source>
</reference>
<dbReference type="GeneID" id="29695191"/>
<feature type="transmembrane region" description="Helical" evidence="1">
    <location>
        <begin position="321"/>
        <end position="341"/>
    </location>
</feature>
<feature type="transmembrane region" description="Helical" evidence="1">
    <location>
        <begin position="255"/>
        <end position="272"/>
    </location>
</feature>
<accession>A0A7J5TLU1</accession>
<feature type="transmembrane region" description="Helical" evidence="1">
    <location>
        <begin position="37"/>
        <end position="54"/>
    </location>
</feature>
<feature type="transmembrane region" description="Helical" evidence="1">
    <location>
        <begin position="428"/>
        <end position="454"/>
    </location>
</feature>
<protein>
    <submittedName>
        <fullName evidence="2">MFS transporter</fullName>
    </submittedName>
</protein>
<dbReference type="Pfam" id="PF13347">
    <property type="entry name" value="MFS_2"/>
    <property type="match status" value="1"/>
</dbReference>
<dbReference type="AlphaFoldDB" id="A0A7J5TLU1"/>
<dbReference type="Gene3D" id="1.20.1250.20">
    <property type="entry name" value="MFS general substrate transporter like domains"/>
    <property type="match status" value="2"/>
</dbReference>
<feature type="transmembrane region" description="Helical" evidence="1">
    <location>
        <begin position="347"/>
        <end position="371"/>
    </location>
</feature>
<evidence type="ECO:0000256" key="1">
    <source>
        <dbReference type="SAM" id="Phobius"/>
    </source>
</evidence>
<comment type="caution">
    <text evidence="2">The sequence shown here is derived from an EMBL/GenBank/DDBJ whole genome shotgun (WGS) entry which is preliminary data.</text>
</comment>
<name>A0A7J5TLU1_BIFBI</name>
<feature type="transmembrane region" description="Helical" evidence="1">
    <location>
        <begin position="383"/>
        <end position="408"/>
    </location>
</feature>
<dbReference type="GO" id="GO:0008643">
    <property type="term" value="P:carbohydrate transport"/>
    <property type="evidence" value="ECO:0007669"/>
    <property type="project" value="InterPro"/>
</dbReference>
<dbReference type="PANTHER" id="PTHR11328">
    <property type="entry name" value="MAJOR FACILITATOR SUPERFAMILY DOMAIN-CONTAINING PROTEIN"/>
    <property type="match status" value="1"/>
</dbReference>